<dbReference type="EMBL" id="CP038254">
    <property type="protein sequence ID" value="QBR85359.1"/>
    <property type="molecule type" value="Genomic_DNA"/>
</dbReference>
<dbReference type="InterPro" id="IPR035671">
    <property type="entry name" value="DsbD_gamma"/>
</dbReference>
<keyword evidence="6 7" id="KW-0472">Membrane</keyword>
<dbReference type="NCBIfam" id="NF001419">
    <property type="entry name" value="PRK00293.1"/>
    <property type="match status" value="1"/>
</dbReference>
<dbReference type="PANTHER" id="PTHR32234">
    <property type="entry name" value="THIOL:DISULFIDE INTERCHANGE PROTEIN DSBD"/>
    <property type="match status" value="1"/>
</dbReference>
<dbReference type="SUPFAM" id="SSF52833">
    <property type="entry name" value="Thioredoxin-like"/>
    <property type="match status" value="1"/>
</dbReference>
<dbReference type="AlphaFoldDB" id="A0AAX1EKG2"/>
<dbReference type="EC" id="1.8.1.8" evidence="9"/>
<protein>
    <submittedName>
        <fullName evidence="9">Protein-disulfide reductase DsbD</fullName>
        <ecNumber evidence="9">1.8.1.8</ecNumber>
    </submittedName>
</protein>
<feature type="transmembrane region" description="Helical" evidence="7">
    <location>
        <begin position="157"/>
        <end position="187"/>
    </location>
</feature>
<comment type="subcellular location">
    <subcellularLocation>
        <location evidence="1">Cell membrane</location>
        <topology evidence="1">Multi-pass membrane protein</topology>
    </subcellularLocation>
</comment>
<dbReference type="CDD" id="cd02953">
    <property type="entry name" value="DsbDgamma"/>
    <property type="match status" value="1"/>
</dbReference>
<dbReference type="GO" id="GO:0005886">
    <property type="term" value="C:plasma membrane"/>
    <property type="evidence" value="ECO:0007669"/>
    <property type="project" value="UniProtKB-SubCell"/>
</dbReference>
<sequence>MLFALCLVSQMVWSSPGFESSNPAMIMQFIQGHSAIVYLAAFFGLGILLAFTPCVLPMVPILSGIIVGQQSLSTDKAFKLSLSYVLGMAITYAVAGMLAGLMGSTIQTIMQTPSVIIGFSLVFVLMALSMFGLFELRLPARLNTRLNALSQSGSRQNYISVALMGVISTLVVSPCVTAPLIGVLTYIGQQGEVMMGGLILFVMALGMGIPLLLVGSGYGSILPKTGAWMLKIKQLFGFMMLAIAIWMLSRVFPHGLTNLLWAALLIISSISMGSLKTQTGKPAKFFQIMGVFIMMAGGVIAYNTVTASFEVSAEKPVTAFTLVHSEAELQEKLNMARKEHKKVFVEFFADWCSDCQAMDKTVFNQPEIQQAMNKLVNVRVDISEKTEEVNRIKKHYGIYGIPTLMFFDGQGNPLSQLQAAGFVSKNEMLRLLKAVNEIS</sequence>
<feature type="transmembrane region" description="Helical" evidence="7">
    <location>
        <begin position="235"/>
        <end position="252"/>
    </location>
</feature>
<feature type="transmembrane region" description="Helical" evidence="7">
    <location>
        <begin position="193"/>
        <end position="214"/>
    </location>
</feature>
<evidence type="ECO:0000256" key="6">
    <source>
        <dbReference type="ARBA" id="ARBA00023136"/>
    </source>
</evidence>
<dbReference type="PROSITE" id="PS51352">
    <property type="entry name" value="THIOREDOXIN_2"/>
    <property type="match status" value="1"/>
</dbReference>
<gene>
    <name evidence="9" type="primary">dsbD</name>
    <name evidence="9" type="ORF">E3983_08120</name>
</gene>
<keyword evidence="4" id="KW-0201">Cytochrome c-type biogenesis</keyword>
<reference evidence="9 10" key="1">
    <citation type="submission" date="2019-03" db="EMBL/GenBank/DDBJ databases">
        <title>Diverse conjugative elements silence natural transformation in Legionella species.</title>
        <authorList>
            <person name="Durieux I."/>
            <person name="Ginevra C."/>
            <person name="Attaiech L."/>
            <person name="Picq K."/>
            <person name="Juan P.A."/>
            <person name="Jarraud S."/>
            <person name="Charpentier X."/>
        </authorList>
    </citation>
    <scope>NUCLEOTIDE SEQUENCE [LARGE SCALE GENOMIC DNA]</scope>
    <source>
        <strain evidence="9 10">HL-0427-4011</strain>
    </source>
</reference>
<feature type="transmembrane region" description="Helical" evidence="7">
    <location>
        <begin position="115"/>
        <end position="136"/>
    </location>
</feature>
<accession>A0AAX1EKG2</accession>
<feature type="transmembrane region" description="Helical" evidence="7">
    <location>
        <begin position="287"/>
        <end position="305"/>
    </location>
</feature>
<dbReference type="Gene3D" id="3.40.30.10">
    <property type="entry name" value="Glutaredoxin"/>
    <property type="match status" value="1"/>
</dbReference>
<feature type="transmembrane region" description="Helical" evidence="7">
    <location>
        <begin position="38"/>
        <end position="68"/>
    </location>
</feature>
<dbReference type="GO" id="GO:0045454">
    <property type="term" value="P:cell redox homeostasis"/>
    <property type="evidence" value="ECO:0007669"/>
    <property type="project" value="TreeGrafter"/>
</dbReference>
<organism evidence="9 10">
    <name type="scientific">Legionella israelensis</name>
    <dbReference type="NCBI Taxonomy" id="454"/>
    <lineage>
        <taxon>Bacteria</taxon>
        <taxon>Pseudomonadati</taxon>
        <taxon>Pseudomonadota</taxon>
        <taxon>Gammaproteobacteria</taxon>
        <taxon>Legionellales</taxon>
        <taxon>Legionellaceae</taxon>
        <taxon>Legionella</taxon>
    </lineage>
</organism>
<evidence type="ECO:0000256" key="3">
    <source>
        <dbReference type="ARBA" id="ARBA00022692"/>
    </source>
</evidence>
<keyword evidence="9" id="KW-0560">Oxidoreductase</keyword>
<dbReference type="GO" id="GO:0017004">
    <property type="term" value="P:cytochrome complex assembly"/>
    <property type="evidence" value="ECO:0007669"/>
    <property type="project" value="UniProtKB-KW"/>
</dbReference>
<dbReference type="GO" id="GO:0047134">
    <property type="term" value="F:protein-disulfide reductase [NAD(P)H] activity"/>
    <property type="evidence" value="ECO:0007669"/>
    <property type="project" value="UniProtKB-EC"/>
</dbReference>
<feature type="domain" description="Thioredoxin" evidence="8">
    <location>
        <begin position="311"/>
        <end position="437"/>
    </location>
</feature>
<evidence type="ECO:0000256" key="2">
    <source>
        <dbReference type="ARBA" id="ARBA00022475"/>
    </source>
</evidence>
<dbReference type="PANTHER" id="PTHR32234:SF0">
    <property type="entry name" value="THIOL:DISULFIDE INTERCHANGE PROTEIN DSBD"/>
    <property type="match status" value="1"/>
</dbReference>
<keyword evidence="3 7" id="KW-0812">Transmembrane</keyword>
<keyword evidence="5 7" id="KW-1133">Transmembrane helix</keyword>
<evidence type="ECO:0000313" key="10">
    <source>
        <dbReference type="Proteomes" id="UP000295517"/>
    </source>
</evidence>
<name>A0AAX1EKG2_9GAMM</name>
<dbReference type="Pfam" id="PF02683">
    <property type="entry name" value="DsbD_TM"/>
    <property type="match status" value="1"/>
</dbReference>
<dbReference type="Proteomes" id="UP000295517">
    <property type="component" value="Chromosome"/>
</dbReference>
<evidence type="ECO:0000313" key="9">
    <source>
        <dbReference type="EMBL" id="QBR85359.1"/>
    </source>
</evidence>
<dbReference type="InterPro" id="IPR036249">
    <property type="entry name" value="Thioredoxin-like_sf"/>
</dbReference>
<evidence type="ECO:0000256" key="5">
    <source>
        <dbReference type="ARBA" id="ARBA00022989"/>
    </source>
</evidence>
<evidence type="ECO:0000256" key="7">
    <source>
        <dbReference type="SAM" id="Phobius"/>
    </source>
</evidence>
<dbReference type="InterPro" id="IPR013766">
    <property type="entry name" value="Thioredoxin_domain"/>
</dbReference>
<evidence type="ECO:0000256" key="1">
    <source>
        <dbReference type="ARBA" id="ARBA00004651"/>
    </source>
</evidence>
<keyword evidence="2" id="KW-1003">Cell membrane</keyword>
<evidence type="ECO:0000256" key="4">
    <source>
        <dbReference type="ARBA" id="ARBA00022748"/>
    </source>
</evidence>
<dbReference type="InterPro" id="IPR003834">
    <property type="entry name" value="Cyt_c_assmbl_TM_dom"/>
</dbReference>
<proteinExistence type="predicted"/>
<feature type="transmembrane region" description="Helical" evidence="7">
    <location>
        <begin position="258"/>
        <end position="275"/>
    </location>
</feature>
<evidence type="ECO:0000259" key="8">
    <source>
        <dbReference type="PROSITE" id="PS51352"/>
    </source>
</evidence>
<dbReference type="Pfam" id="PF13899">
    <property type="entry name" value="Thioredoxin_7"/>
    <property type="match status" value="1"/>
</dbReference>
<feature type="transmembrane region" description="Helical" evidence="7">
    <location>
        <begin position="80"/>
        <end position="103"/>
    </location>
</feature>